<dbReference type="InterPro" id="IPR036318">
    <property type="entry name" value="FAD-bd_PCMH-like_sf"/>
</dbReference>
<sequence>MFPVEQYYKADSIDSACAYLAGHPDARLIAGGTDVLIRLREGKPDFRHLVDIQSIAALQQLTIDNQGRITIGAGVTVSRLIRFLERHKVCTSLIEGASSLGGPQVRNMATLGGNICNGAPSADSAAPLLTLNATLTVQSQHATRVVPMESFYQGPGRVDLKPGELVTTITIDAGQYRNTGSHFYKYAMRKAMDIATIGCAVTCELENSPELVNSCELENSQRIKALRIAYTVAAPVPKRCRTAEKLAENRIADQTLVEDIAAVVLEDLSPRNSWRAAKDFREHIIRTLARRVVTEAIVRAGGQL</sequence>
<dbReference type="Gene3D" id="3.30.465.10">
    <property type="match status" value="1"/>
</dbReference>
<dbReference type="NCBIfam" id="NF043083">
    <property type="entry name" value="XdhB_XDHase"/>
    <property type="match status" value="1"/>
</dbReference>
<dbReference type="PANTHER" id="PTHR42659:SF9">
    <property type="entry name" value="XANTHINE DEHYDROGENASE FAD-BINDING SUBUNIT XDHB-RELATED"/>
    <property type="match status" value="1"/>
</dbReference>
<evidence type="ECO:0000313" key="4">
    <source>
        <dbReference type="Proteomes" id="UP001549366"/>
    </source>
</evidence>
<feature type="domain" description="FAD-binding PCMH-type" evidence="2">
    <location>
        <begin position="1"/>
        <end position="176"/>
    </location>
</feature>
<dbReference type="PANTHER" id="PTHR42659">
    <property type="entry name" value="XANTHINE DEHYDROGENASE SUBUNIT C-RELATED"/>
    <property type="match status" value="1"/>
</dbReference>
<keyword evidence="1" id="KW-0285">Flavoprotein</keyword>
<dbReference type="InterPro" id="IPR036683">
    <property type="entry name" value="CO_DH_flav_C_dom_sf"/>
</dbReference>
<keyword evidence="1" id="KW-0274">FAD</keyword>
<proteinExistence type="predicted"/>
<organism evidence="3 4">
    <name type="scientific">Endozoicomonas lisbonensis</name>
    <dbReference type="NCBI Taxonomy" id="3120522"/>
    <lineage>
        <taxon>Bacteria</taxon>
        <taxon>Pseudomonadati</taxon>
        <taxon>Pseudomonadota</taxon>
        <taxon>Gammaproteobacteria</taxon>
        <taxon>Oceanospirillales</taxon>
        <taxon>Endozoicomonadaceae</taxon>
        <taxon>Endozoicomonas</taxon>
    </lineage>
</organism>
<dbReference type="NCBIfam" id="NF007427">
    <property type="entry name" value="PRK09971.1"/>
    <property type="match status" value="1"/>
</dbReference>
<dbReference type="Pfam" id="PF00941">
    <property type="entry name" value="FAD_binding_5"/>
    <property type="match status" value="1"/>
</dbReference>
<evidence type="ECO:0000259" key="2">
    <source>
        <dbReference type="PROSITE" id="PS51387"/>
    </source>
</evidence>
<dbReference type="RefSeq" id="WP_354010406.1">
    <property type="nucleotide sequence ID" value="NZ_JBEWTA010000001.1"/>
</dbReference>
<dbReference type="InterPro" id="IPR016166">
    <property type="entry name" value="FAD-bd_PCMH"/>
</dbReference>
<name>A0ABV2SGI6_9GAMM</name>
<evidence type="ECO:0000313" key="3">
    <source>
        <dbReference type="EMBL" id="MET4756043.1"/>
    </source>
</evidence>
<dbReference type="Proteomes" id="UP001549366">
    <property type="component" value="Unassembled WGS sequence"/>
</dbReference>
<accession>A0ABV2SGI6</accession>
<dbReference type="InterPro" id="IPR051312">
    <property type="entry name" value="Diverse_Substr_Oxidored"/>
</dbReference>
<dbReference type="EC" id="1.17.1.4" evidence="3"/>
<dbReference type="Gene3D" id="3.30.390.50">
    <property type="entry name" value="CO dehydrogenase flavoprotein, C-terminal domain"/>
    <property type="match status" value="1"/>
</dbReference>
<dbReference type="InterPro" id="IPR050031">
    <property type="entry name" value="XdhB_XDHase"/>
</dbReference>
<dbReference type="Pfam" id="PF03450">
    <property type="entry name" value="CO_deh_flav_C"/>
    <property type="match status" value="1"/>
</dbReference>
<dbReference type="GO" id="GO:0004854">
    <property type="term" value="F:xanthine dehydrogenase activity"/>
    <property type="evidence" value="ECO:0007669"/>
    <property type="project" value="UniProtKB-EC"/>
</dbReference>
<dbReference type="SMART" id="SM01092">
    <property type="entry name" value="CO_deh_flav_C"/>
    <property type="match status" value="1"/>
</dbReference>
<dbReference type="Gene3D" id="3.30.43.10">
    <property type="entry name" value="Uridine Diphospho-n-acetylenolpyruvylglucosamine Reductase, domain 2"/>
    <property type="match status" value="1"/>
</dbReference>
<dbReference type="EMBL" id="JBEWTB010000002">
    <property type="protein sequence ID" value="MET4756043.1"/>
    <property type="molecule type" value="Genomic_DNA"/>
</dbReference>
<dbReference type="InterPro" id="IPR002346">
    <property type="entry name" value="Mopterin_DH_FAD-bd"/>
</dbReference>
<dbReference type="SUPFAM" id="SSF55447">
    <property type="entry name" value="CO dehydrogenase flavoprotein C-terminal domain-like"/>
    <property type="match status" value="1"/>
</dbReference>
<evidence type="ECO:0000256" key="1">
    <source>
        <dbReference type="ARBA" id="ARBA00022827"/>
    </source>
</evidence>
<reference evidence="3 4" key="1">
    <citation type="submission" date="2024-06" db="EMBL/GenBank/DDBJ databases">
        <title>Genomic Encyclopedia of Type Strains, Phase V (KMG-V): Genome sequencing to study the core and pangenomes of soil and plant-associated prokaryotes.</title>
        <authorList>
            <person name="Whitman W."/>
        </authorList>
    </citation>
    <scope>NUCLEOTIDE SEQUENCE [LARGE SCALE GENOMIC DNA]</scope>
    <source>
        <strain evidence="3 4">NE40</strain>
    </source>
</reference>
<dbReference type="InterPro" id="IPR016169">
    <property type="entry name" value="FAD-bd_PCMH_sub2"/>
</dbReference>
<gene>
    <name evidence="3" type="ORF">V5J35_001235</name>
</gene>
<dbReference type="PROSITE" id="PS51387">
    <property type="entry name" value="FAD_PCMH"/>
    <property type="match status" value="1"/>
</dbReference>
<protein>
    <submittedName>
        <fullName evidence="3">Xanthine dehydrogenase FAD-binding subunit</fullName>
        <ecNumber evidence="3">1.17.1.4</ecNumber>
    </submittedName>
</protein>
<comment type="caution">
    <text evidence="3">The sequence shown here is derived from an EMBL/GenBank/DDBJ whole genome shotgun (WGS) entry which is preliminary data.</text>
</comment>
<keyword evidence="3" id="KW-0560">Oxidoreductase</keyword>
<keyword evidence="4" id="KW-1185">Reference proteome</keyword>
<dbReference type="InterPro" id="IPR016167">
    <property type="entry name" value="FAD-bd_PCMH_sub1"/>
</dbReference>
<dbReference type="SUPFAM" id="SSF56176">
    <property type="entry name" value="FAD-binding/transporter-associated domain-like"/>
    <property type="match status" value="1"/>
</dbReference>
<dbReference type="InterPro" id="IPR005107">
    <property type="entry name" value="CO_DH_flav_C"/>
</dbReference>